<dbReference type="InterPro" id="IPR036782">
    <property type="entry name" value="NE0471-like_N"/>
</dbReference>
<organism evidence="1 2">
    <name type="scientific">Niabella ginsengisoli</name>
    <dbReference type="NCBI Taxonomy" id="522298"/>
    <lineage>
        <taxon>Bacteria</taxon>
        <taxon>Pseudomonadati</taxon>
        <taxon>Bacteroidota</taxon>
        <taxon>Chitinophagia</taxon>
        <taxon>Chitinophagales</taxon>
        <taxon>Chitinophagaceae</taxon>
        <taxon>Niabella</taxon>
    </lineage>
</organism>
<name>A0ABS9SLS8_9BACT</name>
<dbReference type="SUPFAM" id="SSF143880">
    <property type="entry name" value="NE0471 N-terminal domain-like"/>
    <property type="match status" value="1"/>
</dbReference>
<dbReference type="Gene3D" id="3.30.2020.10">
    <property type="entry name" value="NE0471-like N-terminal domain"/>
    <property type="match status" value="1"/>
</dbReference>
<evidence type="ECO:0000313" key="1">
    <source>
        <dbReference type="EMBL" id="MCH5599333.1"/>
    </source>
</evidence>
<proteinExistence type="predicted"/>
<dbReference type="Proteomes" id="UP001202248">
    <property type="component" value="Unassembled WGS sequence"/>
</dbReference>
<gene>
    <name evidence="1" type="ORF">MKP09_16150</name>
</gene>
<comment type="caution">
    <text evidence="1">The sequence shown here is derived from an EMBL/GenBank/DDBJ whole genome shotgun (WGS) entry which is preliminary data.</text>
</comment>
<sequence>MKTLTDISALSDFRLSCLFNDGSRRIADIKPFLNKEVFKPLADPDVFFSALHNGGYFIEWKGYDVDLSADTLWHISQPEAELFV</sequence>
<dbReference type="InterPro" id="IPR018841">
    <property type="entry name" value="DUF2442"/>
</dbReference>
<reference evidence="1 2" key="1">
    <citation type="submission" date="2022-02" db="EMBL/GenBank/DDBJ databases">
        <authorList>
            <person name="Min J."/>
        </authorList>
    </citation>
    <scope>NUCLEOTIDE SEQUENCE [LARGE SCALE GENOMIC DNA]</scope>
    <source>
        <strain evidence="1 2">GR10-1</strain>
    </source>
</reference>
<dbReference type="RefSeq" id="WP_240831124.1">
    <property type="nucleotide sequence ID" value="NZ_JAKWBL010000003.1"/>
</dbReference>
<evidence type="ECO:0000313" key="2">
    <source>
        <dbReference type="Proteomes" id="UP001202248"/>
    </source>
</evidence>
<keyword evidence="2" id="KW-1185">Reference proteome</keyword>
<dbReference type="EMBL" id="JAKWBL010000003">
    <property type="protein sequence ID" value="MCH5599333.1"/>
    <property type="molecule type" value="Genomic_DNA"/>
</dbReference>
<dbReference type="Pfam" id="PF10387">
    <property type="entry name" value="DUF2442"/>
    <property type="match status" value="1"/>
</dbReference>
<accession>A0ABS9SLS8</accession>
<protein>
    <submittedName>
        <fullName evidence="1">DUF2442 domain-containing protein</fullName>
    </submittedName>
</protein>